<evidence type="ECO:0000256" key="3">
    <source>
        <dbReference type="ARBA" id="ARBA00022475"/>
    </source>
</evidence>
<dbReference type="Gene3D" id="1.10.3720.10">
    <property type="entry name" value="MetI-like"/>
    <property type="match status" value="1"/>
</dbReference>
<organism evidence="9 10">
    <name type="scientific">Paenibacillus lautus</name>
    <name type="common">Bacillus lautus</name>
    <dbReference type="NCBI Taxonomy" id="1401"/>
    <lineage>
        <taxon>Bacteria</taxon>
        <taxon>Bacillati</taxon>
        <taxon>Bacillota</taxon>
        <taxon>Bacilli</taxon>
        <taxon>Bacillales</taxon>
        <taxon>Paenibacillaceae</taxon>
        <taxon>Paenibacillus</taxon>
    </lineage>
</organism>
<dbReference type="RefSeq" id="WP_076325472.1">
    <property type="nucleotide sequence ID" value="NZ_JBCMXI010000003.1"/>
</dbReference>
<dbReference type="PROSITE" id="PS50928">
    <property type="entry name" value="ABC_TM1"/>
    <property type="match status" value="1"/>
</dbReference>
<dbReference type="InterPro" id="IPR050809">
    <property type="entry name" value="UgpAE/MalFG_permease"/>
</dbReference>
<evidence type="ECO:0000256" key="6">
    <source>
        <dbReference type="ARBA" id="ARBA00023136"/>
    </source>
</evidence>
<feature type="domain" description="ABC transmembrane type-1" evidence="8">
    <location>
        <begin position="82"/>
        <end position="280"/>
    </location>
</feature>
<evidence type="ECO:0000256" key="2">
    <source>
        <dbReference type="ARBA" id="ARBA00022448"/>
    </source>
</evidence>
<comment type="caution">
    <text evidence="9">The sequence shown here is derived from an EMBL/GenBank/DDBJ whole genome shotgun (WGS) entry which is preliminary data.</text>
</comment>
<keyword evidence="2 7" id="KW-0813">Transport</keyword>
<comment type="subcellular location">
    <subcellularLocation>
        <location evidence="1 7">Cell membrane</location>
        <topology evidence="1 7">Multi-pass membrane protein</topology>
    </subcellularLocation>
</comment>
<dbReference type="PANTHER" id="PTHR43227">
    <property type="entry name" value="BLL4140 PROTEIN"/>
    <property type="match status" value="1"/>
</dbReference>
<feature type="transmembrane region" description="Helical" evidence="7">
    <location>
        <begin position="111"/>
        <end position="133"/>
    </location>
</feature>
<reference evidence="9 10" key="1">
    <citation type="submission" date="2016-11" db="EMBL/GenBank/DDBJ databases">
        <title>Paenibacillus species isolates.</title>
        <authorList>
            <person name="Beno S.M."/>
        </authorList>
    </citation>
    <scope>NUCLEOTIDE SEQUENCE [LARGE SCALE GENOMIC DNA]</scope>
    <source>
        <strain evidence="9 10">FSL F4-0100</strain>
    </source>
</reference>
<dbReference type="InterPro" id="IPR000515">
    <property type="entry name" value="MetI-like"/>
</dbReference>
<dbReference type="GO" id="GO:0055085">
    <property type="term" value="P:transmembrane transport"/>
    <property type="evidence" value="ECO:0007669"/>
    <property type="project" value="InterPro"/>
</dbReference>
<keyword evidence="6 7" id="KW-0472">Membrane</keyword>
<keyword evidence="5 7" id="KW-1133">Transmembrane helix</keyword>
<accession>A0A1R1AU04</accession>
<gene>
    <name evidence="9" type="ORF">BK123_27130</name>
</gene>
<comment type="similarity">
    <text evidence="7">Belongs to the binding-protein-dependent transport system permease family.</text>
</comment>
<dbReference type="EMBL" id="MRTF01000011">
    <property type="protein sequence ID" value="OME89055.1"/>
    <property type="molecule type" value="Genomic_DNA"/>
</dbReference>
<evidence type="ECO:0000256" key="5">
    <source>
        <dbReference type="ARBA" id="ARBA00022989"/>
    </source>
</evidence>
<dbReference type="AlphaFoldDB" id="A0A1R1AU04"/>
<name>A0A1R1AU04_PAELA</name>
<feature type="transmembrane region" description="Helical" evidence="7">
    <location>
        <begin position="211"/>
        <end position="233"/>
    </location>
</feature>
<keyword evidence="4 7" id="KW-0812">Transmembrane</keyword>
<dbReference type="InterPro" id="IPR035906">
    <property type="entry name" value="MetI-like_sf"/>
</dbReference>
<sequence>MAPKRILSAKRSRKLEGSLFIAPWLIGFIAFLGFPLVFSLFMSFHTVKILPKKIVYDFVGVKYYREILFNSSDLYDKLIPYFQEVVIMIPVIVIFALMISIMLNQKLPGRFLFRAIFFLPVIFSTGAVLMSFINQGEGNLGFLERFNIGGYMDMFLGDSSWAKPVKTVLNQFVLVLWYSGVQILLFIAGLQTISTSAYESARIDGATPWEVFWKITLPAMSPFILLNLIYTVVDMFTFPSNPVISLINTGNYGFNSALAWIYFAIILVFLGIVVLLYSRINRKNAGVNR</sequence>
<proteinExistence type="inferred from homology"/>
<evidence type="ECO:0000313" key="9">
    <source>
        <dbReference type="EMBL" id="OME89055.1"/>
    </source>
</evidence>
<keyword evidence="3" id="KW-1003">Cell membrane</keyword>
<dbReference type="OrthoDB" id="9788108at2"/>
<feature type="transmembrane region" description="Helical" evidence="7">
    <location>
        <begin position="21"/>
        <end position="42"/>
    </location>
</feature>
<evidence type="ECO:0000313" key="10">
    <source>
        <dbReference type="Proteomes" id="UP000187074"/>
    </source>
</evidence>
<dbReference type="Pfam" id="PF00528">
    <property type="entry name" value="BPD_transp_1"/>
    <property type="match status" value="1"/>
</dbReference>
<evidence type="ECO:0000256" key="7">
    <source>
        <dbReference type="RuleBase" id="RU363032"/>
    </source>
</evidence>
<dbReference type="PANTHER" id="PTHR43227:SF3">
    <property type="entry name" value="BINDING-PROTEIN-DEPENDENT TRANSPORT SYSTEMS INNER MEMBRANE COMPONENT"/>
    <property type="match status" value="1"/>
</dbReference>
<dbReference type="STRING" id="1401.BK123_27130"/>
<feature type="transmembrane region" description="Helical" evidence="7">
    <location>
        <begin position="168"/>
        <end position="190"/>
    </location>
</feature>
<evidence type="ECO:0000256" key="4">
    <source>
        <dbReference type="ARBA" id="ARBA00022692"/>
    </source>
</evidence>
<evidence type="ECO:0000259" key="8">
    <source>
        <dbReference type="PROSITE" id="PS50928"/>
    </source>
</evidence>
<dbReference type="GO" id="GO:0005886">
    <property type="term" value="C:plasma membrane"/>
    <property type="evidence" value="ECO:0007669"/>
    <property type="project" value="UniProtKB-SubCell"/>
</dbReference>
<dbReference type="CDD" id="cd06261">
    <property type="entry name" value="TM_PBP2"/>
    <property type="match status" value="1"/>
</dbReference>
<dbReference type="SUPFAM" id="SSF161098">
    <property type="entry name" value="MetI-like"/>
    <property type="match status" value="1"/>
</dbReference>
<dbReference type="Proteomes" id="UP000187074">
    <property type="component" value="Unassembled WGS sequence"/>
</dbReference>
<feature type="transmembrane region" description="Helical" evidence="7">
    <location>
        <begin position="78"/>
        <end position="99"/>
    </location>
</feature>
<feature type="transmembrane region" description="Helical" evidence="7">
    <location>
        <begin position="253"/>
        <end position="277"/>
    </location>
</feature>
<protein>
    <submittedName>
        <fullName evidence="9">ABC transporter permease</fullName>
    </submittedName>
</protein>
<evidence type="ECO:0000256" key="1">
    <source>
        <dbReference type="ARBA" id="ARBA00004651"/>
    </source>
</evidence>